<accession>A0A8D8G109</accession>
<name>A0A8D8G109_CULPI</name>
<evidence type="ECO:0000313" key="1">
    <source>
        <dbReference type="EMBL" id="CAG6490485.1"/>
    </source>
</evidence>
<dbReference type="EMBL" id="HBUE01115779">
    <property type="protein sequence ID" value="CAG6490485.1"/>
    <property type="molecule type" value="Transcribed_RNA"/>
</dbReference>
<reference evidence="1" key="1">
    <citation type="submission" date="2021-05" db="EMBL/GenBank/DDBJ databases">
        <authorList>
            <person name="Alioto T."/>
            <person name="Alioto T."/>
            <person name="Gomez Garrido J."/>
        </authorList>
    </citation>
    <scope>NUCLEOTIDE SEQUENCE</scope>
</reference>
<sequence length="111" mass="13076">MDVWPKKRPVKTEHATEFDSFLHRTLPERPVDAVHVHRRSPQVEEGLLVLPKNVQAADKKTRRMKKRPAISSRRIRTRIAQRFDFQRKIFFVCGGCCVLLRQKCKLSVTLR</sequence>
<dbReference type="AlphaFoldDB" id="A0A8D8G109"/>
<organism evidence="1">
    <name type="scientific">Culex pipiens</name>
    <name type="common">House mosquito</name>
    <dbReference type="NCBI Taxonomy" id="7175"/>
    <lineage>
        <taxon>Eukaryota</taxon>
        <taxon>Metazoa</taxon>
        <taxon>Ecdysozoa</taxon>
        <taxon>Arthropoda</taxon>
        <taxon>Hexapoda</taxon>
        <taxon>Insecta</taxon>
        <taxon>Pterygota</taxon>
        <taxon>Neoptera</taxon>
        <taxon>Endopterygota</taxon>
        <taxon>Diptera</taxon>
        <taxon>Nematocera</taxon>
        <taxon>Culicoidea</taxon>
        <taxon>Culicidae</taxon>
        <taxon>Culicinae</taxon>
        <taxon>Culicini</taxon>
        <taxon>Culex</taxon>
        <taxon>Culex</taxon>
    </lineage>
</organism>
<proteinExistence type="predicted"/>
<protein>
    <submittedName>
        <fullName evidence="1">(northern house mosquito) hypothetical protein</fullName>
    </submittedName>
</protein>